<name>A0A9P1IY40_9PELO</name>
<dbReference type="AlphaFoldDB" id="A0A9P1IY40"/>
<evidence type="ECO:0000313" key="2">
    <source>
        <dbReference type="Proteomes" id="UP001152747"/>
    </source>
</evidence>
<gene>
    <name evidence="1" type="ORF">CAMP_LOCUS15853</name>
</gene>
<sequence length="320" mass="35611">MVLFVSCPTSSLVSSTNTTTTCNNDFNDDERGSFHRKSEPISVSRNRCCDDVNYNAHPLERLASPLATSAESVDSIKSSCSSRSSAEREHERAQRRQLLDVGLGKLRAQSNMPMRKHLLVFNTVKALQRDLDMLDDEDLYCSLLGMSNETTGNNNNNNFSNQMIGGAMADDMEIDEFNWLPKRVVSTPIGAPLKREEHRSNQHDTAVATQINNSVSNSIISTSLSDDDEFELEMETETATWSWTSQSSIFESIHNKIDKDESMFSWSSPLLSSASSGAEFGWNDSSPASPPSFNLWGSDPFGVARFDFQHLFPSQLLLQA</sequence>
<organism evidence="1 2">
    <name type="scientific">Caenorhabditis angaria</name>
    <dbReference type="NCBI Taxonomy" id="860376"/>
    <lineage>
        <taxon>Eukaryota</taxon>
        <taxon>Metazoa</taxon>
        <taxon>Ecdysozoa</taxon>
        <taxon>Nematoda</taxon>
        <taxon>Chromadorea</taxon>
        <taxon>Rhabditida</taxon>
        <taxon>Rhabditina</taxon>
        <taxon>Rhabditomorpha</taxon>
        <taxon>Rhabditoidea</taxon>
        <taxon>Rhabditidae</taxon>
        <taxon>Peloderinae</taxon>
        <taxon>Caenorhabditis</taxon>
    </lineage>
</organism>
<dbReference type="EMBL" id="CANHGI010000005">
    <property type="protein sequence ID" value="CAI5453216.1"/>
    <property type="molecule type" value="Genomic_DNA"/>
</dbReference>
<proteinExistence type="predicted"/>
<reference evidence="1" key="1">
    <citation type="submission" date="2022-11" db="EMBL/GenBank/DDBJ databases">
        <authorList>
            <person name="Kikuchi T."/>
        </authorList>
    </citation>
    <scope>NUCLEOTIDE SEQUENCE</scope>
    <source>
        <strain evidence="1">PS1010</strain>
    </source>
</reference>
<dbReference type="OrthoDB" id="5810123at2759"/>
<dbReference type="Proteomes" id="UP001152747">
    <property type="component" value="Unassembled WGS sequence"/>
</dbReference>
<accession>A0A9P1IY40</accession>
<evidence type="ECO:0000313" key="1">
    <source>
        <dbReference type="EMBL" id="CAI5453216.1"/>
    </source>
</evidence>
<evidence type="ECO:0008006" key="3">
    <source>
        <dbReference type="Google" id="ProtNLM"/>
    </source>
</evidence>
<comment type="caution">
    <text evidence="1">The sequence shown here is derived from an EMBL/GenBank/DDBJ whole genome shotgun (WGS) entry which is preliminary data.</text>
</comment>
<keyword evidence="2" id="KW-1185">Reference proteome</keyword>
<protein>
    <recommendedName>
        <fullName evidence="3">SERTA domain-containing protein</fullName>
    </recommendedName>
</protein>